<dbReference type="PANTHER" id="PTHR10728">
    <property type="entry name" value="CYTOSOLIC PHOSPHOLIPASE A2"/>
    <property type="match status" value="1"/>
</dbReference>
<keyword evidence="10" id="KW-0812">Transmembrane</keyword>
<dbReference type="GO" id="GO:0046475">
    <property type="term" value="P:glycerophospholipid catabolic process"/>
    <property type="evidence" value="ECO:0007669"/>
    <property type="project" value="TreeGrafter"/>
</dbReference>
<evidence type="ECO:0000256" key="10">
    <source>
        <dbReference type="SAM" id="Phobius"/>
    </source>
</evidence>
<sequence length="850" mass="93984">MAARRFAVRVSSHPLLREALGLTKRTLMTSNMFTENEFMFEPVSRLVVGGYACKIKKSASNLLCRACLHTTTPGIKHPVLAIEYKAPHKLSFEELSTGLASEIQPKRDIMHQPAPTAKKLAASAIAQLSSYMSDSGVRYGYLTTGQTIVFVKTGDDPSTVHVSVRSVRDDAIRQLFAFYIRALAAEPVTRAWHRRVEEMDLWPVDWCSCRRCLKRGFSFFVLYIDMAVLHCWLVVGLAVGRGFAAAARTSQVEAQAVSQALDHIVANVSITLASLDDPIAQQRFFNEDLSGYAPKRSQCPPRRPLIRQASSISPQERSWLPRRRRETAAHIANLLRRISIPGFDSDRYLQGGVRSRSSPSSPYGYSPAAMPNIGIAVSGGGYRAMMTGAGALAAWDIRTEGTGGRGSSRIWHFETNILGLTMTGRGFAADLIQSTPTINQRIRQITSAVQLKHLSGFATSAADFWARALSYQFIDLPEGGPSETFSSLTQRPFFARGQVPLPLIVADQAVEGVTPLPVDTTVFEFSPWELGSYDDSLDGFAPLRYVGSRFDGGFVPGGESCVTGFDNTGFVFGTSSFLFNLVLQEINNPDSKFLKNLRLPIDPFLRNLISPFINKAIALLNRLGGVEGAFWAPNPFKNWNRGRNPTSQEERLTLVDGGEDSQNIPLQPHLLRDRNVDVVFAVDSSADTEDSWPDGAAMVATYRRSLFLRSSKMSFPPVPGRNTFINLGLNARPTFFGCDAARLTAPSPLIVYLPNYPYLTLSNISTFTISTATSKRNEMLNNGFAVATQLDGVRDPEWPVCVGCAMLARSFDRTRRPMPESCRRCFRRYCWDGRVDERMPAPYRPGVFAG</sequence>
<evidence type="ECO:0000256" key="1">
    <source>
        <dbReference type="ARBA" id="ARBA00008780"/>
    </source>
</evidence>
<keyword evidence="10" id="KW-0472">Membrane</keyword>
<keyword evidence="4 8" id="KW-0378">Hydrolase</keyword>
<dbReference type="EC" id="3.1.1.5" evidence="2 9"/>
<evidence type="ECO:0000256" key="5">
    <source>
        <dbReference type="ARBA" id="ARBA00022963"/>
    </source>
</evidence>
<name>A0A8H4VB99_9HYPO</name>
<proteinExistence type="inferred from homology"/>
<keyword evidence="5 8" id="KW-0442">Lipid degradation</keyword>
<dbReference type="Gene3D" id="3.40.1090.10">
    <property type="entry name" value="Cytosolic phospholipase A2 catalytic domain"/>
    <property type="match status" value="1"/>
</dbReference>
<evidence type="ECO:0000256" key="6">
    <source>
        <dbReference type="ARBA" id="ARBA00023098"/>
    </source>
</evidence>
<evidence type="ECO:0000256" key="7">
    <source>
        <dbReference type="ARBA" id="ARBA00023180"/>
    </source>
</evidence>
<comment type="catalytic activity">
    <reaction evidence="9">
        <text>a 1-acyl-sn-glycero-3-phosphocholine + H2O = sn-glycerol 3-phosphocholine + a fatty acid + H(+)</text>
        <dbReference type="Rhea" id="RHEA:15177"/>
        <dbReference type="ChEBI" id="CHEBI:15377"/>
        <dbReference type="ChEBI" id="CHEBI:15378"/>
        <dbReference type="ChEBI" id="CHEBI:16870"/>
        <dbReference type="ChEBI" id="CHEBI:28868"/>
        <dbReference type="ChEBI" id="CHEBI:58168"/>
        <dbReference type="EC" id="3.1.1.5"/>
    </reaction>
</comment>
<protein>
    <recommendedName>
        <fullName evidence="2 9">Lysophospholipase</fullName>
        <ecNumber evidence="2 9">3.1.1.5</ecNumber>
    </recommendedName>
</protein>
<keyword evidence="7" id="KW-0325">Glycoprotein</keyword>
<accession>A0A8H4VB99</accession>
<dbReference type="GO" id="GO:0005829">
    <property type="term" value="C:cytosol"/>
    <property type="evidence" value="ECO:0007669"/>
    <property type="project" value="TreeGrafter"/>
</dbReference>
<evidence type="ECO:0000256" key="8">
    <source>
        <dbReference type="PROSITE-ProRule" id="PRU00555"/>
    </source>
</evidence>
<dbReference type="OrthoDB" id="4084751at2759"/>
<evidence type="ECO:0000259" key="11">
    <source>
        <dbReference type="PROSITE" id="PS51210"/>
    </source>
</evidence>
<keyword evidence="13" id="KW-1185">Reference proteome</keyword>
<keyword evidence="3" id="KW-0732">Signal</keyword>
<keyword evidence="6 8" id="KW-0443">Lipid metabolism</keyword>
<dbReference type="InterPro" id="IPR002642">
    <property type="entry name" value="LysoPLipase_cat_dom"/>
</dbReference>
<dbReference type="EMBL" id="JAACLJ010000007">
    <property type="protein sequence ID" value="KAF4582818.1"/>
    <property type="molecule type" value="Genomic_DNA"/>
</dbReference>
<evidence type="ECO:0000313" key="13">
    <source>
        <dbReference type="Proteomes" id="UP000562929"/>
    </source>
</evidence>
<evidence type="ECO:0000256" key="2">
    <source>
        <dbReference type="ARBA" id="ARBA00013274"/>
    </source>
</evidence>
<comment type="caution">
    <text evidence="12">The sequence shown here is derived from an EMBL/GenBank/DDBJ whole genome shotgun (WGS) entry which is preliminary data.</text>
</comment>
<gene>
    <name evidence="12" type="ORF">GQ602_005962</name>
</gene>
<dbReference type="SMART" id="SM00022">
    <property type="entry name" value="PLAc"/>
    <property type="match status" value="1"/>
</dbReference>
<feature type="transmembrane region" description="Helical" evidence="10">
    <location>
        <begin position="220"/>
        <end position="240"/>
    </location>
</feature>
<dbReference type="SUPFAM" id="SSF52151">
    <property type="entry name" value="FabD/lysophospholipase-like"/>
    <property type="match status" value="1"/>
</dbReference>
<dbReference type="GO" id="GO:0004623">
    <property type="term" value="F:phospholipase A2 activity"/>
    <property type="evidence" value="ECO:0007669"/>
    <property type="project" value="TreeGrafter"/>
</dbReference>
<comment type="similarity">
    <text evidence="1 9">Belongs to the lysophospholipase family.</text>
</comment>
<evidence type="ECO:0000313" key="12">
    <source>
        <dbReference type="EMBL" id="KAF4582818.1"/>
    </source>
</evidence>
<reference evidence="12 13" key="1">
    <citation type="journal article" date="2020" name="G3 (Bethesda)">
        <title>Genetic Underpinnings of Host Manipulation by Ophiocordyceps as Revealed by Comparative Transcriptomics.</title>
        <authorList>
            <person name="Will I."/>
            <person name="Das B."/>
            <person name="Trinh T."/>
            <person name="Brachmann A."/>
            <person name="Ohm R.A."/>
            <person name="de Bekker C."/>
        </authorList>
    </citation>
    <scope>NUCLEOTIDE SEQUENCE [LARGE SCALE GENOMIC DNA]</scope>
    <source>
        <strain evidence="12 13">EC05</strain>
    </source>
</reference>
<keyword evidence="10" id="KW-1133">Transmembrane helix</keyword>
<dbReference type="PROSITE" id="PS51210">
    <property type="entry name" value="PLA2C"/>
    <property type="match status" value="1"/>
</dbReference>
<dbReference type="InterPro" id="IPR016035">
    <property type="entry name" value="Acyl_Trfase/lysoPLipase"/>
</dbReference>
<dbReference type="GO" id="GO:0005783">
    <property type="term" value="C:endoplasmic reticulum"/>
    <property type="evidence" value="ECO:0007669"/>
    <property type="project" value="TreeGrafter"/>
</dbReference>
<evidence type="ECO:0000256" key="9">
    <source>
        <dbReference type="RuleBase" id="RU362103"/>
    </source>
</evidence>
<dbReference type="Pfam" id="PF01735">
    <property type="entry name" value="PLA2_B"/>
    <property type="match status" value="2"/>
</dbReference>
<evidence type="ECO:0000256" key="4">
    <source>
        <dbReference type="ARBA" id="ARBA00022801"/>
    </source>
</evidence>
<dbReference type="AlphaFoldDB" id="A0A8H4VB99"/>
<organism evidence="12 13">
    <name type="scientific">Ophiocordyceps camponoti-floridani</name>
    <dbReference type="NCBI Taxonomy" id="2030778"/>
    <lineage>
        <taxon>Eukaryota</taxon>
        <taxon>Fungi</taxon>
        <taxon>Dikarya</taxon>
        <taxon>Ascomycota</taxon>
        <taxon>Pezizomycotina</taxon>
        <taxon>Sordariomycetes</taxon>
        <taxon>Hypocreomycetidae</taxon>
        <taxon>Hypocreales</taxon>
        <taxon>Ophiocordycipitaceae</taxon>
        <taxon>Ophiocordyceps</taxon>
    </lineage>
</organism>
<feature type="domain" description="PLA2c" evidence="11">
    <location>
        <begin position="298"/>
        <end position="836"/>
    </location>
</feature>
<evidence type="ECO:0000256" key="3">
    <source>
        <dbReference type="ARBA" id="ARBA00022729"/>
    </source>
</evidence>
<dbReference type="Proteomes" id="UP000562929">
    <property type="component" value="Unassembled WGS sequence"/>
</dbReference>
<dbReference type="GO" id="GO:0004622">
    <property type="term" value="F:phosphatidylcholine lysophospholipase activity"/>
    <property type="evidence" value="ECO:0007669"/>
    <property type="project" value="UniProtKB-EC"/>
</dbReference>
<dbReference type="PANTHER" id="PTHR10728:SF33">
    <property type="entry name" value="LYSOPHOSPHOLIPASE 1-RELATED"/>
    <property type="match status" value="1"/>
</dbReference>